<dbReference type="Proteomes" id="UP001163828">
    <property type="component" value="Unassembled WGS sequence"/>
</dbReference>
<reference evidence="2" key="1">
    <citation type="submission" date="2022-08" db="EMBL/GenBank/DDBJ databases">
        <authorList>
            <consortium name="DOE Joint Genome Institute"/>
            <person name="Min B."/>
            <person name="Riley R."/>
            <person name="Sierra-Patev S."/>
            <person name="Naranjo-Ortiz M."/>
            <person name="Looney B."/>
            <person name="Konkel Z."/>
            <person name="Slot J.C."/>
            <person name="Sakamoto Y."/>
            <person name="Steenwyk J.L."/>
            <person name="Rokas A."/>
            <person name="Carro J."/>
            <person name="Camarero S."/>
            <person name="Ferreira P."/>
            <person name="Molpeceres G."/>
            <person name="Ruiz-Duenas F.J."/>
            <person name="Serrano A."/>
            <person name="Henrissat B."/>
            <person name="Drula E."/>
            <person name="Hughes K.W."/>
            <person name="Mata J.L."/>
            <person name="Ishikawa N.K."/>
            <person name="Vargas-Isla R."/>
            <person name="Ushijima S."/>
            <person name="Smith C.A."/>
            <person name="Ahrendt S."/>
            <person name="Andreopoulos W."/>
            <person name="He G."/>
            <person name="Labutti K."/>
            <person name="Lipzen A."/>
            <person name="Ng V."/>
            <person name="Sandor L."/>
            <person name="Barry K."/>
            <person name="Martinez A.T."/>
            <person name="Xiao Y."/>
            <person name="Gibbons J.G."/>
            <person name="Terashima K."/>
            <person name="Hibbett D.S."/>
            <person name="Grigoriev I.V."/>
        </authorList>
    </citation>
    <scope>NUCLEOTIDE SEQUENCE</scope>
    <source>
        <strain evidence="2">TFB10827</strain>
    </source>
</reference>
<feature type="region of interest" description="Disordered" evidence="1">
    <location>
        <begin position="283"/>
        <end position="333"/>
    </location>
</feature>
<feature type="compositionally biased region" description="Basic and acidic residues" evidence="1">
    <location>
        <begin position="284"/>
        <end position="325"/>
    </location>
</feature>
<feature type="compositionally biased region" description="Polar residues" evidence="1">
    <location>
        <begin position="375"/>
        <end position="387"/>
    </location>
</feature>
<feature type="compositionally biased region" description="Basic and acidic residues" evidence="1">
    <location>
        <begin position="499"/>
        <end position="509"/>
    </location>
</feature>
<protein>
    <submittedName>
        <fullName evidence="2">Uncharacterized protein</fullName>
    </submittedName>
</protein>
<comment type="caution">
    <text evidence="2">The sequence shown here is derived from an EMBL/GenBank/DDBJ whole genome shotgun (WGS) entry which is preliminary data.</text>
</comment>
<feature type="compositionally biased region" description="Basic and acidic residues" evidence="1">
    <location>
        <begin position="528"/>
        <end position="549"/>
    </location>
</feature>
<dbReference type="EMBL" id="MU790691">
    <property type="protein sequence ID" value="KAJ3994660.1"/>
    <property type="molecule type" value="Genomic_DNA"/>
</dbReference>
<feature type="region of interest" description="Disordered" evidence="1">
    <location>
        <begin position="1"/>
        <end position="260"/>
    </location>
</feature>
<gene>
    <name evidence="2" type="ORF">F5050DRAFT_450250</name>
</gene>
<name>A0ABQ8Q858_9AGAR</name>
<feature type="region of interest" description="Disordered" evidence="1">
    <location>
        <begin position="347"/>
        <end position="891"/>
    </location>
</feature>
<keyword evidence="3" id="KW-1185">Reference proteome</keyword>
<feature type="compositionally biased region" description="Polar residues" evidence="1">
    <location>
        <begin position="11"/>
        <end position="20"/>
    </location>
</feature>
<feature type="compositionally biased region" description="Polar residues" evidence="1">
    <location>
        <begin position="158"/>
        <end position="169"/>
    </location>
</feature>
<evidence type="ECO:0000313" key="3">
    <source>
        <dbReference type="Proteomes" id="UP001163828"/>
    </source>
</evidence>
<feature type="compositionally biased region" description="Low complexity" evidence="1">
    <location>
        <begin position="92"/>
        <end position="103"/>
    </location>
</feature>
<feature type="compositionally biased region" description="Basic and acidic residues" evidence="1">
    <location>
        <begin position="593"/>
        <end position="617"/>
    </location>
</feature>
<feature type="compositionally biased region" description="Low complexity" evidence="1">
    <location>
        <begin position="232"/>
        <end position="247"/>
    </location>
</feature>
<feature type="compositionally biased region" description="Basic and acidic residues" evidence="1">
    <location>
        <begin position="831"/>
        <end position="881"/>
    </location>
</feature>
<feature type="compositionally biased region" description="Basic and acidic residues" evidence="1">
    <location>
        <begin position="776"/>
        <end position="796"/>
    </location>
</feature>
<accession>A0ABQ8Q858</accession>
<organism evidence="2 3">
    <name type="scientific">Lentinula boryana</name>
    <dbReference type="NCBI Taxonomy" id="40481"/>
    <lineage>
        <taxon>Eukaryota</taxon>
        <taxon>Fungi</taxon>
        <taxon>Dikarya</taxon>
        <taxon>Basidiomycota</taxon>
        <taxon>Agaricomycotina</taxon>
        <taxon>Agaricomycetes</taxon>
        <taxon>Agaricomycetidae</taxon>
        <taxon>Agaricales</taxon>
        <taxon>Marasmiineae</taxon>
        <taxon>Omphalotaceae</taxon>
        <taxon>Lentinula</taxon>
    </lineage>
</organism>
<feature type="compositionally biased region" description="Pro residues" evidence="1">
    <location>
        <begin position="574"/>
        <end position="583"/>
    </location>
</feature>
<feature type="compositionally biased region" description="Basic and acidic residues" evidence="1">
    <location>
        <begin position="175"/>
        <end position="187"/>
    </location>
</feature>
<feature type="compositionally biased region" description="Low complexity" evidence="1">
    <location>
        <begin position="624"/>
        <end position="645"/>
    </location>
</feature>
<proteinExistence type="predicted"/>
<feature type="compositionally biased region" description="Basic and acidic residues" evidence="1">
    <location>
        <begin position="208"/>
        <end position="219"/>
    </location>
</feature>
<feature type="compositionally biased region" description="Low complexity" evidence="1">
    <location>
        <begin position="735"/>
        <end position="744"/>
    </location>
</feature>
<feature type="compositionally biased region" description="Basic and acidic residues" evidence="1">
    <location>
        <begin position="669"/>
        <end position="678"/>
    </location>
</feature>
<feature type="compositionally biased region" description="Low complexity" evidence="1">
    <location>
        <begin position="390"/>
        <end position="424"/>
    </location>
</feature>
<feature type="compositionally biased region" description="Gly residues" evidence="1">
    <location>
        <begin position="514"/>
        <end position="526"/>
    </location>
</feature>
<feature type="compositionally biased region" description="Basic and acidic residues" evidence="1">
    <location>
        <begin position="64"/>
        <end position="88"/>
    </location>
</feature>
<feature type="compositionally biased region" description="Basic and acidic residues" evidence="1">
    <location>
        <begin position="463"/>
        <end position="490"/>
    </location>
</feature>
<feature type="compositionally biased region" description="Basic and acidic residues" evidence="1">
    <location>
        <begin position="108"/>
        <end position="128"/>
    </location>
</feature>
<evidence type="ECO:0000256" key="1">
    <source>
        <dbReference type="SAM" id="MobiDB-lite"/>
    </source>
</evidence>
<evidence type="ECO:0000313" key="2">
    <source>
        <dbReference type="EMBL" id="KAJ3994660.1"/>
    </source>
</evidence>
<sequence length="891" mass="99057">MNPSLPAKPAITNSHGTMNGNKDARSLVLGRETYPPSRDREPSLPGASLPSHPIAEPTPANKYYDPRDTRDARERERDNRDKDYDFQRRRSSSVSASGAEYASLRYGPIRDIRDKDARRDSRDLRRPLDGQYDNASFRREDYLAPTVVDDYRRPPGSTPLQPSFNNHYSRPSPPLDDRYRSEERQSERLPPPPPSQTSLPSPSSYVPHRPDDRERRRYDTQNIYSNYPNHPPNQNHHINHTSSNTHTGITPPTRPTHAQNLLGSRYNENRPHIGESPVAAAALAEREQRERAAAERDQRERAAAEREQREKMERERERLGQREMRPPPLPSPVALAKFDERVSIRAPTLQERLSHPPIGEASRTLSLEERLSSHPAGNSTATTNLSTPLGRPASPASSKGPSSTSGPPNSALSTTSTSAASGTTERLGSAPTPGVGANSTSVPTSAGAGLPAPRNFTPAPSVTRDDGGAARERYSSPTLSERDLERDRRMRTYPSPPPYDRDRDQDHRRIMTNGGSGGPGGVGGGREYVYEERDRDRDRDRERERRRDWPPLGDDPYYRLSSSVPSSSSRPTPSIYPSPPPLPSSQGSSSVVDRYDRDTRDTRNGLRGSWGDHERRASAPGIPSSALANSISTSSPRSDVPPRGAGSNGGGGIPIPIPLLAAPQNLGDDVNRDRDRSYRAPGLDSRYPPLPPSSASGPPASYTHGRVRQRSPSPSPRGPPIKRPRDDMYSPLPPSSSASYSSPPRHGNPPPSGSNVQRRPADYPPPPLPHMSHAQAGREMRDTRAAYYDRYDKYDSRPPAGGTYSSPLPASYDRPRSPPPPPRGAAYTGYRESRDVRDTRDSRDMREVREPRDTRDTRVMRDTRDPREMNDIRDLRDDHRRYSMHPPPLPR</sequence>
<feature type="compositionally biased region" description="Low complexity" evidence="1">
    <location>
        <begin position="561"/>
        <end position="573"/>
    </location>
</feature>